<keyword evidence="2" id="KW-1185">Reference proteome</keyword>
<name>A0A2J7RGD3_9NEOP</name>
<accession>A0A2J7RGD3</accession>
<dbReference type="STRING" id="105785.A0A2J7RGD3"/>
<dbReference type="GO" id="GO:0061343">
    <property type="term" value="P:cell adhesion involved in heart morphogenesis"/>
    <property type="evidence" value="ECO:0007669"/>
    <property type="project" value="TreeGrafter"/>
</dbReference>
<dbReference type="SUPFAM" id="SSF56219">
    <property type="entry name" value="DNase I-like"/>
    <property type="match status" value="1"/>
</dbReference>
<dbReference type="GO" id="GO:0007508">
    <property type="term" value="P:larval heart development"/>
    <property type="evidence" value="ECO:0007669"/>
    <property type="project" value="TreeGrafter"/>
</dbReference>
<reference evidence="1 2" key="1">
    <citation type="submission" date="2017-12" db="EMBL/GenBank/DDBJ databases">
        <title>Hemimetabolous genomes reveal molecular basis of termite eusociality.</title>
        <authorList>
            <person name="Harrison M.C."/>
            <person name="Jongepier E."/>
            <person name="Robertson H.M."/>
            <person name="Arning N."/>
            <person name="Bitard-Feildel T."/>
            <person name="Chao H."/>
            <person name="Childers C.P."/>
            <person name="Dinh H."/>
            <person name="Doddapaneni H."/>
            <person name="Dugan S."/>
            <person name="Gowin J."/>
            <person name="Greiner C."/>
            <person name="Han Y."/>
            <person name="Hu H."/>
            <person name="Hughes D.S.T."/>
            <person name="Huylmans A.-K."/>
            <person name="Kemena C."/>
            <person name="Kremer L.P.M."/>
            <person name="Lee S.L."/>
            <person name="Lopez-Ezquerra A."/>
            <person name="Mallet L."/>
            <person name="Monroy-Kuhn J.M."/>
            <person name="Moser A."/>
            <person name="Murali S.C."/>
            <person name="Muzny D.M."/>
            <person name="Otani S."/>
            <person name="Piulachs M.-D."/>
            <person name="Poelchau M."/>
            <person name="Qu J."/>
            <person name="Schaub F."/>
            <person name="Wada-Katsumata A."/>
            <person name="Worley K.C."/>
            <person name="Xie Q."/>
            <person name="Ylla G."/>
            <person name="Poulsen M."/>
            <person name="Gibbs R.A."/>
            <person name="Schal C."/>
            <person name="Richards S."/>
            <person name="Belles X."/>
            <person name="Korb J."/>
            <person name="Bornberg-Bauer E."/>
        </authorList>
    </citation>
    <scope>NUCLEOTIDE SEQUENCE [LARGE SCALE GENOMIC DNA]</scope>
    <source>
        <tissue evidence="1">Whole body</tissue>
    </source>
</reference>
<dbReference type="PANTHER" id="PTHR33395:SF22">
    <property type="entry name" value="REVERSE TRANSCRIPTASE DOMAIN-CONTAINING PROTEIN"/>
    <property type="match status" value="1"/>
</dbReference>
<gene>
    <name evidence="1" type="ORF">B7P43_G00924</name>
</gene>
<dbReference type="PANTHER" id="PTHR33395">
    <property type="entry name" value="TRANSCRIPTASE, PUTATIVE-RELATED-RELATED"/>
    <property type="match status" value="1"/>
</dbReference>
<protein>
    <recommendedName>
        <fullName evidence="3">Endonuclease/exonuclease/phosphatase domain-containing protein</fullName>
    </recommendedName>
</protein>
<evidence type="ECO:0008006" key="3">
    <source>
        <dbReference type="Google" id="ProtNLM"/>
    </source>
</evidence>
<organism evidence="1 2">
    <name type="scientific">Cryptotermes secundus</name>
    <dbReference type="NCBI Taxonomy" id="105785"/>
    <lineage>
        <taxon>Eukaryota</taxon>
        <taxon>Metazoa</taxon>
        <taxon>Ecdysozoa</taxon>
        <taxon>Arthropoda</taxon>
        <taxon>Hexapoda</taxon>
        <taxon>Insecta</taxon>
        <taxon>Pterygota</taxon>
        <taxon>Neoptera</taxon>
        <taxon>Polyneoptera</taxon>
        <taxon>Dictyoptera</taxon>
        <taxon>Blattodea</taxon>
        <taxon>Blattoidea</taxon>
        <taxon>Termitoidae</taxon>
        <taxon>Kalotermitidae</taxon>
        <taxon>Cryptotermitinae</taxon>
        <taxon>Cryptotermes</taxon>
    </lineage>
</organism>
<dbReference type="AlphaFoldDB" id="A0A2J7RGD3"/>
<comment type="caution">
    <text evidence="1">The sequence shown here is derived from an EMBL/GenBank/DDBJ whole genome shotgun (WGS) entry which is preliminary data.</text>
</comment>
<sequence length="204" mass="23372">MITVEVNGRDPKYTWEIVDIYRAPNEDMRVIERLAARADSLGNFTKRSIIAGDLNLPYADWNGNVQCISGGQESVKRLGWKSGYTQVVNNSTRGDALLDVYLVRPENLFTSCSVIQGISDHCGVLLEVEWKEIYCRPEVERLVPVYHKADTIGLQTFLRDKFSIWVSNGGCVEEVWNNFKSIILQCIERFIPHRILRKNSDPDY</sequence>
<dbReference type="Gene3D" id="3.60.10.10">
    <property type="entry name" value="Endonuclease/exonuclease/phosphatase"/>
    <property type="match status" value="1"/>
</dbReference>
<dbReference type="InParanoid" id="A0A2J7RGD3"/>
<dbReference type="GO" id="GO:0031012">
    <property type="term" value="C:extracellular matrix"/>
    <property type="evidence" value="ECO:0007669"/>
    <property type="project" value="TreeGrafter"/>
</dbReference>
<dbReference type="EMBL" id="NEVH01004400">
    <property type="protein sequence ID" value="PNF39896.1"/>
    <property type="molecule type" value="Genomic_DNA"/>
</dbReference>
<evidence type="ECO:0000313" key="1">
    <source>
        <dbReference type="EMBL" id="PNF39896.1"/>
    </source>
</evidence>
<dbReference type="Proteomes" id="UP000235965">
    <property type="component" value="Unassembled WGS sequence"/>
</dbReference>
<evidence type="ECO:0000313" key="2">
    <source>
        <dbReference type="Proteomes" id="UP000235965"/>
    </source>
</evidence>
<dbReference type="InterPro" id="IPR036691">
    <property type="entry name" value="Endo/exonu/phosph_ase_sf"/>
</dbReference>
<proteinExistence type="predicted"/>